<dbReference type="PANTHER" id="PTHR43300">
    <property type="entry name" value="ACETYLTRANSFERASE"/>
    <property type="match status" value="1"/>
</dbReference>
<dbReference type="RefSeq" id="WP_379666499.1">
    <property type="nucleotide sequence ID" value="NZ_JBHULH010000004.1"/>
</dbReference>
<sequence length="222" mass="24704">MSQNKQEKLIIVGTGDYALMAHFYLKEAYDIVGFSEEAAYKKKEEILGIANYDFEELTQVFKSEEIKILVAVGPNKVNTVRQRLYEEVKQKGYECISYIHPDAYVWDHSKVGENSFIFPNVTVEPFAEVGNNCIMWSGAILAHHSTLEDHCFMAPGAAVSGRTVVKNNCFIGINSTVRDNVVVAEKTIVGGGAVIKKDTEKDGVYSATRTELYNSDSTNTKV</sequence>
<dbReference type="SUPFAM" id="SSF51161">
    <property type="entry name" value="Trimeric LpxA-like enzymes"/>
    <property type="match status" value="1"/>
</dbReference>
<dbReference type="InterPro" id="IPR056729">
    <property type="entry name" value="GMPPB_C"/>
</dbReference>
<feature type="domain" description="PglD N-terminal" evidence="2">
    <location>
        <begin position="8"/>
        <end position="87"/>
    </location>
</feature>
<dbReference type="Pfam" id="PF25087">
    <property type="entry name" value="GMPPB_C"/>
    <property type="match status" value="1"/>
</dbReference>
<dbReference type="InterPro" id="IPR011004">
    <property type="entry name" value="Trimer_LpxA-like_sf"/>
</dbReference>
<comment type="caution">
    <text evidence="4">The sequence shown here is derived from an EMBL/GenBank/DDBJ whole genome shotgun (WGS) entry which is preliminary data.</text>
</comment>
<protein>
    <submittedName>
        <fullName evidence="4">Acetyltransferase</fullName>
    </submittedName>
</protein>
<gene>
    <name evidence="4" type="ORF">ACFSRZ_10445</name>
</gene>
<reference evidence="5" key="1">
    <citation type="journal article" date="2019" name="Int. J. Syst. Evol. Microbiol.">
        <title>The Global Catalogue of Microorganisms (GCM) 10K type strain sequencing project: providing services to taxonomists for standard genome sequencing and annotation.</title>
        <authorList>
            <consortium name="The Broad Institute Genomics Platform"/>
            <consortium name="The Broad Institute Genome Sequencing Center for Infectious Disease"/>
            <person name="Wu L."/>
            <person name="Ma J."/>
        </authorList>
    </citation>
    <scope>NUCLEOTIDE SEQUENCE [LARGE SCALE GENOMIC DNA]</scope>
    <source>
        <strain evidence="5">KCTC 52127</strain>
    </source>
</reference>
<accession>A0ABW5LUS7</accession>
<feature type="domain" description="Mannose-1-phosphate guanyltransferase C-terminal" evidence="3">
    <location>
        <begin position="98"/>
        <end position="190"/>
    </location>
</feature>
<evidence type="ECO:0000313" key="5">
    <source>
        <dbReference type="Proteomes" id="UP001597508"/>
    </source>
</evidence>
<dbReference type="InterPro" id="IPR020019">
    <property type="entry name" value="AcTrfase_PglD-like"/>
</dbReference>
<evidence type="ECO:0000259" key="2">
    <source>
        <dbReference type="Pfam" id="PF17836"/>
    </source>
</evidence>
<keyword evidence="5" id="KW-1185">Reference proteome</keyword>
<dbReference type="PANTHER" id="PTHR43300:SF4">
    <property type="entry name" value="ACYL-[ACYL-CARRIER-PROTEIN]--UDP-N-ACETYLGLUCOSAMINE O-ACYLTRANSFERASE"/>
    <property type="match status" value="1"/>
</dbReference>
<evidence type="ECO:0000256" key="1">
    <source>
        <dbReference type="ARBA" id="ARBA00007274"/>
    </source>
</evidence>
<dbReference type="InterPro" id="IPR050179">
    <property type="entry name" value="Trans_hexapeptide_repeat"/>
</dbReference>
<dbReference type="Pfam" id="PF17836">
    <property type="entry name" value="PglD_N"/>
    <property type="match status" value="1"/>
</dbReference>
<evidence type="ECO:0000259" key="3">
    <source>
        <dbReference type="Pfam" id="PF25087"/>
    </source>
</evidence>
<dbReference type="Gene3D" id="2.160.10.10">
    <property type="entry name" value="Hexapeptide repeat proteins"/>
    <property type="match status" value="1"/>
</dbReference>
<dbReference type="InterPro" id="IPR041561">
    <property type="entry name" value="PglD_N"/>
</dbReference>
<dbReference type="NCBIfam" id="TIGR03570">
    <property type="entry name" value="NeuD_NnaD"/>
    <property type="match status" value="1"/>
</dbReference>
<dbReference type="CDD" id="cd03360">
    <property type="entry name" value="LbH_AT_putative"/>
    <property type="match status" value="1"/>
</dbReference>
<organism evidence="4 5">
    <name type="scientific">Pseudotenacibaculum haliotis</name>
    <dbReference type="NCBI Taxonomy" id="1862138"/>
    <lineage>
        <taxon>Bacteria</taxon>
        <taxon>Pseudomonadati</taxon>
        <taxon>Bacteroidota</taxon>
        <taxon>Flavobacteriia</taxon>
        <taxon>Flavobacteriales</taxon>
        <taxon>Flavobacteriaceae</taxon>
        <taxon>Pseudotenacibaculum</taxon>
    </lineage>
</organism>
<comment type="similarity">
    <text evidence="1">Belongs to the transferase hexapeptide repeat family.</text>
</comment>
<dbReference type="Gene3D" id="3.40.50.20">
    <property type="match status" value="1"/>
</dbReference>
<evidence type="ECO:0000313" key="4">
    <source>
        <dbReference type="EMBL" id="MFD2567793.1"/>
    </source>
</evidence>
<dbReference type="EMBL" id="JBHULH010000004">
    <property type="protein sequence ID" value="MFD2567793.1"/>
    <property type="molecule type" value="Genomic_DNA"/>
</dbReference>
<proteinExistence type="inferred from homology"/>
<dbReference type="Proteomes" id="UP001597508">
    <property type="component" value="Unassembled WGS sequence"/>
</dbReference>
<name>A0ABW5LUS7_9FLAO</name>